<dbReference type="AlphaFoldDB" id="A0A8J6FNP1"/>
<name>A0A8J6FNP1_ELECQ</name>
<proteinExistence type="predicted"/>
<organism evidence="2 3">
    <name type="scientific">Eleutherodactylus coqui</name>
    <name type="common">Puerto Rican coqui</name>
    <dbReference type="NCBI Taxonomy" id="57060"/>
    <lineage>
        <taxon>Eukaryota</taxon>
        <taxon>Metazoa</taxon>
        <taxon>Chordata</taxon>
        <taxon>Craniata</taxon>
        <taxon>Vertebrata</taxon>
        <taxon>Euteleostomi</taxon>
        <taxon>Amphibia</taxon>
        <taxon>Batrachia</taxon>
        <taxon>Anura</taxon>
        <taxon>Neobatrachia</taxon>
        <taxon>Hyloidea</taxon>
        <taxon>Eleutherodactylidae</taxon>
        <taxon>Eleutherodactylinae</taxon>
        <taxon>Eleutherodactylus</taxon>
        <taxon>Eleutherodactylus</taxon>
    </lineage>
</organism>
<keyword evidence="1" id="KW-0732">Signal</keyword>
<dbReference type="OrthoDB" id="8916031at2759"/>
<comment type="caution">
    <text evidence="2">The sequence shown here is derived from an EMBL/GenBank/DDBJ whole genome shotgun (WGS) entry which is preliminary data.</text>
</comment>
<keyword evidence="3" id="KW-1185">Reference proteome</keyword>
<gene>
    <name evidence="2" type="ORF">GDO78_005723</name>
</gene>
<evidence type="ECO:0000256" key="1">
    <source>
        <dbReference type="SAM" id="SignalP"/>
    </source>
</evidence>
<protein>
    <submittedName>
        <fullName evidence="2">Uncharacterized protein</fullName>
    </submittedName>
</protein>
<sequence>MAASCFLVLILTLFQSLLICPSSEEYFPSAATIKQWVEKMQNDLVTLARTASGVDQLAEIYLKNKNLYTVEANNARQLVESAATNIEKLLRDRNKALVLLILAACINQFPFSQLADVRVKGVKCHTGQNQNFAWLTTTVF</sequence>
<dbReference type="Proteomes" id="UP000770717">
    <property type="component" value="Unassembled WGS sequence"/>
</dbReference>
<evidence type="ECO:0000313" key="2">
    <source>
        <dbReference type="EMBL" id="KAG9489960.1"/>
    </source>
</evidence>
<accession>A0A8J6FNP1</accession>
<evidence type="ECO:0000313" key="3">
    <source>
        <dbReference type="Proteomes" id="UP000770717"/>
    </source>
</evidence>
<reference evidence="2" key="1">
    <citation type="thesis" date="2020" institute="ProQuest LLC" country="789 East Eisenhower Parkway, Ann Arbor, MI, USA">
        <title>Comparative Genomics and Chromosome Evolution.</title>
        <authorList>
            <person name="Mudd A.B."/>
        </authorList>
    </citation>
    <scope>NUCLEOTIDE SEQUENCE</scope>
    <source>
        <strain evidence="2">HN-11 Male</strain>
        <tissue evidence="2">Kidney and liver</tissue>
    </source>
</reference>
<feature type="chain" id="PRO_5035218060" evidence="1">
    <location>
        <begin position="20"/>
        <end position="140"/>
    </location>
</feature>
<feature type="signal peptide" evidence="1">
    <location>
        <begin position="1"/>
        <end position="19"/>
    </location>
</feature>
<dbReference type="EMBL" id="WNTK01000002">
    <property type="protein sequence ID" value="KAG9489960.1"/>
    <property type="molecule type" value="Genomic_DNA"/>
</dbReference>